<dbReference type="GO" id="GO:0017004">
    <property type="term" value="P:cytochrome complex assembly"/>
    <property type="evidence" value="ECO:0007669"/>
    <property type="project" value="UniProtKB-KW"/>
</dbReference>
<keyword evidence="4" id="KW-0676">Redox-active center</keyword>
<feature type="domain" description="Thioredoxin" evidence="5">
    <location>
        <begin position="233"/>
        <end position="380"/>
    </location>
</feature>
<dbReference type="SUPFAM" id="SSF52833">
    <property type="entry name" value="Thioredoxin-like"/>
    <property type="match status" value="1"/>
</dbReference>
<dbReference type="GO" id="GO:0016853">
    <property type="term" value="F:isomerase activity"/>
    <property type="evidence" value="ECO:0007669"/>
    <property type="project" value="UniProtKB-KW"/>
</dbReference>
<dbReference type="InterPro" id="IPR036249">
    <property type="entry name" value="Thioredoxin-like_sf"/>
</dbReference>
<keyword evidence="2" id="KW-0201">Cytochrome c-type biogenesis</keyword>
<dbReference type="Proteomes" id="UP000245678">
    <property type="component" value="Unassembled WGS sequence"/>
</dbReference>
<sequence length="380" mass="44254">MTKHLLTILFLVKAVTVFSQTKYTVVGKTDYITDGKAVLAPNPLTPWFYPHGLKNDTVPVRNHVFYFKGVLHSPASFSLICFDERENFFLSEPFFLDSGNQKLVFDSTTVKNDFWTSGQGIAVEGSKANDEYTRSFLPLYDHLNDEIRSYFIELRHYNLMTDKLAQRDSADKTEAKRISIRKESDSILNRYAARFPKSPIISWLIYDAASRHNYSHFYYKAFDRIKTYQRPEVRSGLKAYLDKQKIKGEGRRFPLRDFIQANISAESRHAKFTLVDFWFSACGPCIFNFNKLKSIYNTYHDKGFNIVAISIDKKEAIADYERTIKKYQYTWDQVLDLNGLRTKSLNINIFPTSFLLDQNGKIIKTFINPILLNTFLERNL</sequence>
<keyword evidence="7" id="KW-1185">Reference proteome</keyword>
<accession>A0A316HI80</accession>
<gene>
    <name evidence="6" type="ORF">LX99_00803</name>
</gene>
<dbReference type="InterPro" id="IPR013766">
    <property type="entry name" value="Thioredoxin_domain"/>
</dbReference>
<reference evidence="6 7" key="1">
    <citation type="submission" date="2018-05" db="EMBL/GenBank/DDBJ databases">
        <title>Genomic Encyclopedia of Archaeal and Bacterial Type Strains, Phase II (KMG-II): from individual species to whole genera.</title>
        <authorList>
            <person name="Goeker M."/>
        </authorList>
    </citation>
    <scope>NUCLEOTIDE SEQUENCE [LARGE SCALE GENOMIC DNA]</scope>
    <source>
        <strain evidence="6 7">DSM 19975</strain>
    </source>
</reference>
<name>A0A316HI80_9SPHI</name>
<dbReference type="InterPro" id="IPR050553">
    <property type="entry name" value="Thioredoxin_ResA/DsbE_sf"/>
</dbReference>
<evidence type="ECO:0000256" key="3">
    <source>
        <dbReference type="ARBA" id="ARBA00023157"/>
    </source>
</evidence>
<dbReference type="GO" id="GO:0016491">
    <property type="term" value="F:oxidoreductase activity"/>
    <property type="evidence" value="ECO:0007669"/>
    <property type="project" value="InterPro"/>
</dbReference>
<keyword evidence="3" id="KW-1015">Disulfide bond</keyword>
<keyword evidence="6" id="KW-0413">Isomerase</keyword>
<dbReference type="Gene3D" id="3.40.30.10">
    <property type="entry name" value="Glutaredoxin"/>
    <property type="match status" value="1"/>
</dbReference>
<dbReference type="GO" id="GO:0030313">
    <property type="term" value="C:cell envelope"/>
    <property type="evidence" value="ECO:0007669"/>
    <property type="project" value="UniProtKB-SubCell"/>
</dbReference>
<dbReference type="InterPro" id="IPR013740">
    <property type="entry name" value="Redoxin"/>
</dbReference>
<comment type="subcellular location">
    <subcellularLocation>
        <location evidence="1">Cell envelope</location>
    </subcellularLocation>
</comment>
<comment type="caution">
    <text evidence="6">The sequence shown here is derived from an EMBL/GenBank/DDBJ whole genome shotgun (WGS) entry which is preliminary data.</text>
</comment>
<evidence type="ECO:0000313" key="6">
    <source>
        <dbReference type="EMBL" id="PWK80338.1"/>
    </source>
</evidence>
<evidence type="ECO:0000256" key="4">
    <source>
        <dbReference type="ARBA" id="ARBA00023284"/>
    </source>
</evidence>
<dbReference type="PANTHER" id="PTHR42852">
    <property type="entry name" value="THIOL:DISULFIDE INTERCHANGE PROTEIN DSBE"/>
    <property type="match status" value="1"/>
</dbReference>
<dbReference type="Pfam" id="PF08534">
    <property type="entry name" value="Redoxin"/>
    <property type="match status" value="1"/>
</dbReference>
<dbReference type="AlphaFoldDB" id="A0A316HI80"/>
<dbReference type="Pfam" id="PF14289">
    <property type="entry name" value="DUF4369"/>
    <property type="match status" value="1"/>
</dbReference>
<dbReference type="PROSITE" id="PS51352">
    <property type="entry name" value="THIOREDOXIN_2"/>
    <property type="match status" value="1"/>
</dbReference>
<evidence type="ECO:0000256" key="1">
    <source>
        <dbReference type="ARBA" id="ARBA00004196"/>
    </source>
</evidence>
<protein>
    <submittedName>
        <fullName evidence="6">Thiol-disulfide isomerase/thioredoxin</fullName>
    </submittedName>
</protein>
<dbReference type="PANTHER" id="PTHR42852:SF6">
    <property type="entry name" value="THIOL:DISULFIDE INTERCHANGE PROTEIN DSBE"/>
    <property type="match status" value="1"/>
</dbReference>
<dbReference type="RefSeq" id="WP_109606582.1">
    <property type="nucleotide sequence ID" value="NZ_QGHA01000001.1"/>
</dbReference>
<organism evidence="6 7">
    <name type="scientific">Mucilaginibacter oryzae</name>
    <dbReference type="NCBI Taxonomy" id="468058"/>
    <lineage>
        <taxon>Bacteria</taxon>
        <taxon>Pseudomonadati</taxon>
        <taxon>Bacteroidota</taxon>
        <taxon>Sphingobacteriia</taxon>
        <taxon>Sphingobacteriales</taxon>
        <taxon>Sphingobacteriaceae</taxon>
        <taxon>Mucilaginibacter</taxon>
    </lineage>
</organism>
<dbReference type="CDD" id="cd02966">
    <property type="entry name" value="TlpA_like_family"/>
    <property type="match status" value="1"/>
</dbReference>
<evidence type="ECO:0000259" key="5">
    <source>
        <dbReference type="PROSITE" id="PS51352"/>
    </source>
</evidence>
<proteinExistence type="predicted"/>
<evidence type="ECO:0000256" key="2">
    <source>
        <dbReference type="ARBA" id="ARBA00022748"/>
    </source>
</evidence>
<evidence type="ECO:0000313" key="7">
    <source>
        <dbReference type="Proteomes" id="UP000245678"/>
    </source>
</evidence>
<dbReference type="EMBL" id="QGHA01000001">
    <property type="protein sequence ID" value="PWK80338.1"/>
    <property type="molecule type" value="Genomic_DNA"/>
</dbReference>
<dbReference type="InterPro" id="IPR025380">
    <property type="entry name" value="DUF4369"/>
</dbReference>